<keyword evidence="6" id="KW-0732">Signal</keyword>
<keyword evidence="3" id="KW-0862">Zinc</keyword>
<keyword evidence="9" id="KW-1185">Reference proteome</keyword>
<organism evidence="8 9">
    <name type="scientific">Roridomyces roridus</name>
    <dbReference type="NCBI Taxonomy" id="1738132"/>
    <lineage>
        <taxon>Eukaryota</taxon>
        <taxon>Fungi</taxon>
        <taxon>Dikarya</taxon>
        <taxon>Basidiomycota</taxon>
        <taxon>Agaricomycotina</taxon>
        <taxon>Agaricomycetes</taxon>
        <taxon>Agaricomycetidae</taxon>
        <taxon>Agaricales</taxon>
        <taxon>Marasmiineae</taxon>
        <taxon>Mycenaceae</taxon>
        <taxon>Roridomyces</taxon>
    </lineage>
</organism>
<accession>A0AAD7CNB1</accession>
<reference evidence="8" key="1">
    <citation type="submission" date="2023-03" db="EMBL/GenBank/DDBJ databases">
        <title>Massive genome expansion in bonnet fungi (Mycena s.s.) driven by repeated elements and novel gene families across ecological guilds.</title>
        <authorList>
            <consortium name="Lawrence Berkeley National Laboratory"/>
            <person name="Harder C.B."/>
            <person name="Miyauchi S."/>
            <person name="Viragh M."/>
            <person name="Kuo A."/>
            <person name="Thoen E."/>
            <person name="Andreopoulos B."/>
            <person name="Lu D."/>
            <person name="Skrede I."/>
            <person name="Drula E."/>
            <person name="Henrissat B."/>
            <person name="Morin E."/>
            <person name="Kohler A."/>
            <person name="Barry K."/>
            <person name="LaButti K."/>
            <person name="Morin E."/>
            <person name="Salamov A."/>
            <person name="Lipzen A."/>
            <person name="Mereny Z."/>
            <person name="Hegedus B."/>
            <person name="Baldrian P."/>
            <person name="Stursova M."/>
            <person name="Weitz H."/>
            <person name="Taylor A."/>
            <person name="Grigoriev I.V."/>
            <person name="Nagy L.G."/>
            <person name="Martin F."/>
            <person name="Kauserud H."/>
        </authorList>
    </citation>
    <scope>NUCLEOTIDE SEQUENCE</scope>
    <source>
        <strain evidence="8">9284</strain>
    </source>
</reference>
<gene>
    <name evidence="8" type="ORF">FB45DRAFT_997856</name>
</gene>
<dbReference type="AlphaFoldDB" id="A0AAD7CNB1"/>
<evidence type="ECO:0000256" key="6">
    <source>
        <dbReference type="SAM" id="SignalP"/>
    </source>
</evidence>
<evidence type="ECO:0000256" key="1">
    <source>
        <dbReference type="ARBA" id="ARBA00022723"/>
    </source>
</evidence>
<name>A0AAD7CNB1_9AGAR</name>
<dbReference type="InterPro" id="IPR002893">
    <property type="entry name" value="Znf_MYND"/>
</dbReference>
<dbReference type="SUPFAM" id="SSF144232">
    <property type="entry name" value="HIT/MYND zinc finger-like"/>
    <property type="match status" value="1"/>
</dbReference>
<dbReference type="PROSITE" id="PS50865">
    <property type="entry name" value="ZF_MYND_2"/>
    <property type="match status" value="1"/>
</dbReference>
<proteinExistence type="predicted"/>
<keyword evidence="2 4" id="KW-0863">Zinc-finger</keyword>
<evidence type="ECO:0000256" key="2">
    <source>
        <dbReference type="ARBA" id="ARBA00022771"/>
    </source>
</evidence>
<evidence type="ECO:0000256" key="4">
    <source>
        <dbReference type="PROSITE-ProRule" id="PRU00134"/>
    </source>
</evidence>
<feature type="compositionally biased region" description="Basic and acidic residues" evidence="5">
    <location>
        <begin position="43"/>
        <end position="61"/>
    </location>
</feature>
<comment type="caution">
    <text evidence="8">The sequence shown here is derived from an EMBL/GenBank/DDBJ whole genome shotgun (WGS) entry which is preliminary data.</text>
</comment>
<evidence type="ECO:0000256" key="3">
    <source>
        <dbReference type="ARBA" id="ARBA00022833"/>
    </source>
</evidence>
<dbReference type="Proteomes" id="UP001221142">
    <property type="component" value="Unassembled WGS sequence"/>
</dbReference>
<evidence type="ECO:0000259" key="7">
    <source>
        <dbReference type="PROSITE" id="PS50865"/>
    </source>
</evidence>
<keyword evidence="1" id="KW-0479">Metal-binding</keyword>
<evidence type="ECO:0000313" key="9">
    <source>
        <dbReference type="Proteomes" id="UP001221142"/>
    </source>
</evidence>
<evidence type="ECO:0000313" key="8">
    <source>
        <dbReference type="EMBL" id="KAJ7651217.1"/>
    </source>
</evidence>
<dbReference type="EMBL" id="JARKIF010000001">
    <property type="protein sequence ID" value="KAJ7651217.1"/>
    <property type="molecule type" value="Genomic_DNA"/>
</dbReference>
<feature type="signal peptide" evidence="6">
    <location>
        <begin position="1"/>
        <end position="22"/>
    </location>
</feature>
<dbReference type="Pfam" id="PF01753">
    <property type="entry name" value="zf-MYND"/>
    <property type="match status" value="1"/>
</dbReference>
<dbReference type="GO" id="GO:0008270">
    <property type="term" value="F:zinc ion binding"/>
    <property type="evidence" value="ECO:0007669"/>
    <property type="project" value="UniProtKB-KW"/>
</dbReference>
<sequence length="645" mass="73117">MSRAFWAIASTVTAVVTTATDAVYSALSDPSPVLDAGPPIEHTPSEEPERAAEDDSEEAPRENTPSPLRFECDWCGANLTEPPAYECPGCTERYCSPSCLEQSADWHVRRCANPCRPLTTADHLATATFNDLFPDDPQTNEDYFFTRVRTPHDKTMLFGLYIGILKYHNVKPSTLHEWRISGTMVENIKALYEPTPVQARGLYYPWFLKHLDVFEPSPTALVSVSIPARHLCASCGVSAGVRCAGCKRVWYCSQKCQKDDWSGHLVDCYAISGRSITSAEHLRAAIHRRRLPDDLGILAEFGFTRVDDRGKAVLQEVYRVVFDEGIRPRELMGWQRAGNLYPELKALLDRLHFGKTYNIISWFNENQHTFDPSAPAPEPGISDAAKIRAAMVALWQRVGDVPSQNAEEILSIIGKTWPQTKADVFRFISSLQVCHPGPDLEYWVNFGFCACQDEEEERFLSQTYRMLTDWCSFDAFFNAYRTSKLADLFDAHNLRGRRIIHPYLEDVLSRSPILFKSVWDLKQHVLATQATRAHLIPSVNADYGFAYCASDSEYHDLRNLYRDIFERRDANPLKLHEACVSGKLYEYVLGLFPELAKKKNRAKKFQRLLRNVYPLPEPRPQLKISGVSVGDISGMTVNSPMTIRL</sequence>
<protein>
    <recommendedName>
        <fullName evidence="7">MYND-type domain-containing protein</fullName>
    </recommendedName>
</protein>
<feature type="region of interest" description="Disordered" evidence="5">
    <location>
        <begin position="28"/>
        <end position="65"/>
    </location>
</feature>
<dbReference type="Gene3D" id="6.10.140.2220">
    <property type="match status" value="1"/>
</dbReference>
<evidence type="ECO:0000256" key="5">
    <source>
        <dbReference type="SAM" id="MobiDB-lite"/>
    </source>
</evidence>
<feature type="chain" id="PRO_5042075986" description="MYND-type domain-containing protein" evidence="6">
    <location>
        <begin position="23"/>
        <end position="645"/>
    </location>
</feature>
<feature type="domain" description="MYND-type" evidence="7">
    <location>
        <begin position="232"/>
        <end position="268"/>
    </location>
</feature>